<name>A0A0E9R317_ANGAN</name>
<evidence type="ECO:0000313" key="1">
    <source>
        <dbReference type="EMBL" id="JAH23514.1"/>
    </source>
</evidence>
<protein>
    <submittedName>
        <fullName evidence="1">Uncharacterized protein</fullName>
    </submittedName>
</protein>
<organism evidence="1">
    <name type="scientific">Anguilla anguilla</name>
    <name type="common">European freshwater eel</name>
    <name type="synonym">Muraena anguilla</name>
    <dbReference type="NCBI Taxonomy" id="7936"/>
    <lineage>
        <taxon>Eukaryota</taxon>
        <taxon>Metazoa</taxon>
        <taxon>Chordata</taxon>
        <taxon>Craniata</taxon>
        <taxon>Vertebrata</taxon>
        <taxon>Euteleostomi</taxon>
        <taxon>Actinopterygii</taxon>
        <taxon>Neopterygii</taxon>
        <taxon>Teleostei</taxon>
        <taxon>Anguilliformes</taxon>
        <taxon>Anguillidae</taxon>
        <taxon>Anguilla</taxon>
    </lineage>
</organism>
<reference evidence="1" key="2">
    <citation type="journal article" date="2015" name="Fish Shellfish Immunol.">
        <title>Early steps in the European eel (Anguilla anguilla)-Vibrio vulnificus interaction in the gills: Role of the RtxA13 toxin.</title>
        <authorList>
            <person name="Callol A."/>
            <person name="Pajuelo D."/>
            <person name="Ebbesson L."/>
            <person name="Teles M."/>
            <person name="MacKenzie S."/>
            <person name="Amaro C."/>
        </authorList>
    </citation>
    <scope>NUCLEOTIDE SEQUENCE</scope>
</reference>
<dbReference type="AlphaFoldDB" id="A0A0E9R317"/>
<sequence>MQICRAAGGSLFPSHDFKQRCSFNAPLAPGTRFRAGVGQEYLFSLLYLVSH</sequence>
<reference evidence="1" key="1">
    <citation type="submission" date="2014-11" db="EMBL/GenBank/DDBJ databases">
        <authorList>
            <person name="Amaro Gonzalez C."/>
        </authorList>
    </citation>
    <scope>NUCLEOTIDE SEQUENCE</scope>
</reference>
<dbReference type="EMBL" id="GBXM01085063">
    <property type="protein sequence ID" value="JAH23514.1"/>
    <property type="molecule type" value="Transcribed_RNA"/>
</dbReference>
<accession>A0A0E9R317</accession>
<proteinExistence type="predicted"/>